<dbReference type="GO" id="GO:0016126">
    <property type="term" value="P:sterol biosynthetic process"/>
    <property type="evidence" value="ECO:0007669"/>
    <property type="project" value="TreeGrafter"/>
</dbReference>
<evidence type="ECO:0000256" key="1">
    <source>
        <dbReference type="ARBA" id="ARBA00004477"/>
    </source>
</evidence>
<comment type="caution">
    <text evidence="8">The sequence shown here is derived from an EMBL/GenBank/DDBJ whole genome shotgun (WGS) entry which is preliminary data.</text>
</comment>
<dbReference type="Proteomes" id="UP001306508">
    <property type="component" value="Unassembled WGS sequence"/>
</dbReference>
<evidence type="ECO:0000256" key="6">
    <source>
        <dbReference type="ARBA" id="ARBA00023136"/>
    </source>
</evidence>
<organism evidence="8 9">
    <name type="scientific">Arxiozyma heterogenica</name>
    <dbReference type="NCBI Taxonomy" id="278026"/>
    <lineage>
        <taxon>Eukaryota</taxon>
        <taxon>Fungi</taxon>
        <taxon>Dikarya</taxon>
        <taxon>Ascomycota</taxon>
        <taxon>Saccharomycotina</taxon>
        <taxon>Saccharomycetes</taxon>
        <taxon>Saccharomycetales</taxon>
        <taxon>Saccharomycetaceae</taxon>
        <taxon>Arxiozyma</taxon>
    </lineage>
</organism>
<evidence type="ECO:0000256" key="3">
    <source>
        <dbReference type="ARBA" id="ARBA00022692"/>
    </source>
</evidence>
<feature type="transmembrane region" description="Helical" evidence="7">
    <location>
        <begin position="57"/>
        <end position="75"/>
    </location>
</feature>
<evidence type="ECO:0000256" key="5">
    <source>
        <dbReference type="ARBA" id="ARBA00022989"/>
    </source>
</evidence>
<feature type="transmembrane region" description="Helical" evidence="7">
    <location>
        <begin position="219"/>
        <end position="238"/>
    </location>
</feature>
<dbReference type="PANTHER" id="PTHR15301">
    <property type="entry name" value="INSULIN-INDUCED GENE 1"/>
    <property type="match status" value="1"/>
</dbReference>
<keyword evidence="3 7" id="KW-0812">Transmembrane</keyword>
<comment type="similarity">
    <text evidence="2">Belongs to the INSIG family.</text>
</comment>
<sequence>MKHSESEVTLTRPALYSIYDKDVTNTVEDYKVLKQKFITPSKNELSPHKTIKIYQRVLYFFVSCSILFWMGVMFAKLSTELYDNKSLKKWMLSYTLVKFTQWSNTQLPFPTYVVYGILGVLCGTAVPILDKFLLSEKQTKPDTDLKAVLKCFNALFGICLGIRTIQWSSSLQASSAWGLLNLILWLYFDGTLSVLLLGSLISGISVAVTYLSMNINESVPWFYLLYIVDFYFLSYLVFGKTGRYLLQ</sequence>
<reference evidence="9" key="1">
    <citation type="submission" date="2023-07" db="EMBL/GenBank/DDBJ databases">
        <title>A draft genome of Kazachstania heterogenica Y-27499.</title>
        <authorList>
            <person name="Donic C."/>
            <person name="Kralova J.S."/>
            <person name="Fidel L."/>
            <person name="Ben-Dor S."/>
            <person name="Jung S."/>
        </authorList>
    </citation>
    <scope>NUCLEOTIDE SEQUENCE [LARGE SCALE GENOMIC DNA]</scope>
    <source>
        <strain evidence="9">Y27499</strain>
    </source>
</reference>
<keyword evidence="9" id="KW-1185">Reference proteome</keyword>
<gene>
    <name evidence="8" type="ORF">RI543_001330</name>
</gene>
<dbReference type="EMBL" id="JAWIZZ010000038">
    <property type="protein sequence ID" value="KAK5780943.1"/>
    <property type="molecule type" value="Genomic_DNA"/>
</dbReference>
<keyword evidence="4" id="KW-0256">Endoplasmic reticulum</keyword>
<dbReference type="Pfam" id="PF07281">
    <property type="entry name" value="INSIG"/>
    <property type="match status" value="1"/>
</dbReference>
<dbReference type="GO" id="GO:0005789">
    <property type="term" value="C:endoplasmic reticulum membrane"/>
    <property type="evidence" value="ECO:0007669"/>
    <property type="project" value="UniProtKB-SubCell"/>
</dbReference>
<evidence type="ECO:0000256" key="2">
    <source>
        <dbReference type="ARBA" id="ARBA00007475"/>
    </source>
</evidence>
<evidence type="ECO:0000313" key="8">
    <source>
        <dbReference type="EMBL" id="KAK5780943.1"/>
    </source>
</evidence>
<dbReference type="InterPro" id="IPR025929">
    <property type="entry name" value="INSIG_fam"/>
</dbReference>
<dbReference type="PANTHER" id="PTHR15301:SF3">
    <property type="entry name" value="PROTEIN NSG1-RELATED"/>
    <property type="match status" value="1"/>
</dbReference>
<keyword evidence="6 7" id="KW-0472">Membrane</keyword>
<name>A0AAN7WTL5_9SACH</name>
<accession>A0AAN7WTL5</accession>
<evidence type="ECO:0000256" key="4">
    <source>
        <dbReference type="ARBA" id="ARBA00022824"/>
    </source>
</evidence>
<evidence type="ECO:0000313" key="9">
    <source>
        <dbReference type="Proteomes" id="UP001306508"/>
    </source>
</evidence>
<protein>
    <submittedName>
        <fullName evidence="8">Uncharacterized protein</fullName>
    </submittedName>
</protein>
<feature type="transmembrane region" description="Helical" evidence="7">
    <location>
        <begin position="112"/>
        <end position="135"/>
    </location>
</feature>
<proteinExistence type="inferred from homology"/>
<keyword evidence="5 7" id="KW-1133">Transmembrane helix</keyword>
<comment type="subcellular location">
    <subcellularLocation>
        <location evidence="1">Endoplasmic reticulum membrane</location>
        <topology evidence="1">Multi-pass membrane protein</topology>
    </subcellularLocation>
</comment>
<dbReference type="AlphaFoldDB" id="A0AAN7WTL5"/>
<evidence type="ECO:0000256" key="7">
    <source>
        <dbReference type="SAM" id="Phobius"/>
    </source>
</evidence>